<dbReference type="InterPro" id="IPR050641">
    <property type="entry name" value="RIFMO-like"/>
</dbReference>
<dbReference type="SUPFAM" id="SSF51905">
    <property type="entry name" value="FAD/NAD(P)-binding domain"/>
    <property type="match status" value="1"/>
</dbReference>
<gene>
    <name evidence="7" type="ORF">BJX63DRAFT_426766</name>
</gene>
<evidence type="ECO:0000313" key="8">
    <source>
        <dbReference type="Proteomes" id="UP001610334"/>
    </source>
</evidence>
<keyword evidence="2" id="KW-0285">Flavoprotein</keyword>
<feature type="domain" description="FAD-binding" evidence="5">
    <location>
        <begin position="5"/>
        <end position="361"/>
    </location>
</feature>
<dbReference type="Pfam" id="PF01494">
    <property type="entry name" value="FAD_binding_3"/>
    <property type="match status" value="1"/>
</dbReference>
<accession>A0ABR4I5A4</accession>
<dbReference type="EMBL" id="JBFXLT010000001">
    <property type="protein sequence ID" value="KAL2822937.1"/>
    <property type="molecule type" value="Genomic_DNA"/>
</dbReference>
<evidence type="ECO:0000259" key="6">
    <source>
        <dbReference type="Pfam" id="PF07976"/>
    </source>
</evidence>
<evidence type="ECO:0000313" key="7">
    <source>
        <dbReference type="EMBL" id="KAL2822937.1"/>
    </source>
</evidence>
<evidence type="ECO:0000256" key="4">
    <source>
        <dbReference type="ARBA" id="ARBA00023002"/>
    </source>
</evidence>
<dbReference type="NCBIfam" id="NF006144">
    <property type="entry name" value="PRK08294.1"/>
    <property type="match status" value="1"/>
</dbReference>
<dbReference type="SUPFAM" id="SSF54373">
    <property type="entry name" value="FAD-linked reductases, C-terminal domain"/>
    <property type="match status" value="1"/>
</dbReference>
<dbReference type="Proteomes" id="UP001610334">
    <property type="component" value="Unassembled WGS sequence"/>
</dbReference>
<dbReference type="PANTHER" id="PTHR43004:SF10">
    <property type="entry name" value="2-MONOOXYGENASE, PUTATIVE (AFU_ORTHOLOGUE AFUA_6G11480)-RELATED"/>
    <property type="match status" value="1"/>
</dbReference>
<proteinExistence type="inferred from homology"/>
<feature type="domain" description="Phenol hydroxylase-like C-terminal dimerisation" evidence="6">
    <location>
        <begin position="397"/>
        <end position="589"/>
    </location>
</feature>
<dbReference type="InterPro" id="IPR012941">
    <property type="entry name" value="Phe_hydrox_C_dim_dom"/>
</dbReference>
<dbReference type="InterPro" id="IPR036249">
    <property type="entry name" value="Thioredoxin-like_sf"/>
</dbReference>
<organism evidence="7 8">
    <name type="scientific">Aspergillus granulosus</name>
    <dbReference type="NCBI Taxonomy" id="176169"/>
    <lineage>
        <taxon>Eukaryota</taxon>
        <taxon>Fungi</taxon>
        <taxon>Dikarya</taxon>
        <taxon>Ascomycota</taxon>
        <taxon>Pezizomycotina</taxon>
        <taxon>Eurotiomycetes</taxon>
        <taxon>Eurotiomycetidae</taxon>
        <taxon>Eurotiales</taxon>
        <taxon>Aspergillaceae</taxon>
        <taxon>Aspergillus</taxon>
        <taxon>Aspergillus subgen. Nidulantes</taxon>
    </lineage>
</organism>
<dbReference type="SUPFAM" id="SSF52833">
    <property type="entry name" value="Thioredoxin-like"/>
    <property type="match status" value="1"/>
</dbReference>
<dbReference type="Gene3D" id="3.40.30.20">
    <property type="match status" value="1"/>
</dbReference>
<comment type="caution">
    <text evidence="7">The sequence shown here is derived from an EMBL/GenBank/DDBJ whole genome shotgun (WGS) entry which is preliminary data.</text>
</comment>
<evidence type="ECO:0000256" key="2">
    <source>
        <dbReference type="ARBA" id="ARBA00022630"/>
    </source>
</evidence>
<dbReference type="InterPro" id="IPR002938">
    <property type="entry name" value="FAD-bd"/>
</dbReference>
<dbReference type="CDD" id="cd02979">
    <property type="entry name" value="PHOX_C"/>
    <property type="match status" value="1"/>
</dbReference>
<dbReference type="PANTHER" id="PTHR43004">
    <property type="entry name" value="TRK SYSTEM POTASSIUM UPTAKE PROTEIN"/>
    <property type="match status" value="1"/>
</dbReference>
<dbReference type="Gene3D" id="3.50.50.60">
    <property type="entry name" value="FAD/NAD(P)-binding domain"/>
    <property type="match status" value="1"/>
</dbReference>
<protein>
    <submittedName>
        <fullName evidence="7">FAD binding domain-containing protein</fullName>
    </submittedName>
</protein>
<comment type="similarity">
    <text evidence="1">Belongs to the PheA/TfdB FAD monooxygenase family.</text>
</comment>
<keyword evidence="3" id="KW-0274">FAD</keyword>
<name>A0ABR4I5A4_9EURO</name>
<reference evidence="7 8" key="1">
    <citation type="submission" date="2024-07" db="EMBL/GenBank/DDBJ databases">
        <title>Section-level genome sequencing and comparative genomics of Aspergillus sections Usti and Cavernicolus.</title>
        <authorList>
            <consortium name="Lawrence Berkeley National Laboratory"/>
            <person name="Nybo J.L."/>
            <person name="Vesth T.C."/>
            <person name="Theobald S."/>
            <person name="Frisvad J.C."/>
            <person name="Larsen T.O."/>
            <person name="Kjaerboelling I."/>
            <person name="Rothschild-Mancinelli K."/>
            <person name="Lyhne E.K."/>
            <person name="Kogle M.E."/>
            <person name="Barry K."/>
            <person name="Clum A."/>
            <person name="Na H."/>
            <person name="Ledsgaard L."/>
            <person name="Lin J."/>
            <person name="Lipzen A."/>
            <person name="Kuo A."/>
            <person name="Riley R."/>
            <person name="Mondo S."/>
            <person name="Labutti K."/>
            <person name="Haridas S."/>
            <person name="Pangalinan J."/>
            <person name="Salamov A.A."/>
            <person name="Simmons B.A."/>
            <person name="Magnuson J.K."/>
            <person name="Chen J."/>
            <person name="Drula E."/>
            <person name="Henrissat B."/>
            <person name="Wiebenga A."/>
            <person name="Lubbers R.J."/>
            <person name="Gomes A.C."/>
            <person name="Makela M.R."/>
            <person name="Stajich J."/>
            <person name="Grigoriev I.V."/>
            <person name="Mortensen U.H."/>
            <person name="De Vries R.P."/>
            <person name="Baker S.E."/>
            <person name="Andersen M.R."/>
        </authorList>
    </citation>
    <scope>NUCLEOTIDE SEQUENCE [LARGE SCALE GENOMIC DNA]</scope>
    <source>
        <strain evidence="7 8">CBS 588.65</strain>
    </source>
</reference>
<evidence type="ECO:0000256" key="3">
    <source>
        <dbReference type="ARBA" id="ARBA00022827"/>
    </source>
</evidence>
<keyword evidence="4" id="KW-0560">Oxidoreductase</keyword>
<evidence type="ECO:0000259" key="5">
    <source>
        <dbReference type="Pfam" id="PF01494"/>
    </source>
</evidence>
<dbReference type="Pfam" id="PF07976">
    <property type="entry name" value="Phe_hydrox_dim"/>
    <property type="match status" value="1"/>
</dbReference>
<keyword evidence="8" id="KW-1185">Reference proteome</keyword>
<sequence length="601" mass="66656">MVQQTPVLIIGSGSAGLSAATWLARYNIPYRVLERSMGPLKLGKADGVQCRTVEIFESFGMGEELLREAYHVLEVGFWADDGSGQVKRTGRTADVQPGLSHCPHVILNQARINGLFIEKMEEYGGRGVEYGWDVKGVSVDKEGEYPVKVTAQRVGENGEDQGVEEIFEAKYALACDGAHSTVRKALGYNMIGDSTDAVWGVMDMVPRTDFPDIRKKVSIRSKAGNMLIIPREGENYNLTRFYIELPAGTKPKDVKLEDLQQAAKNIFTQYDIEFTETVWWSAYAIGQRHADFFHKDYRVFLAGDACHTHSPKAGQGMNVSLQDGYNMGWKLAHVLKGLAPPSLLETYVLERQKVAIDLINFDRYFSKLFSSGGKASPEEFQEGFIKSGKYTAGLTAKYDESSITSDLGLSESLAKNVTVGMRLPSSQVVRHCDSKPVQLATTLKSDGRWRVMVFPGDLGLPQNKTRLDAIGAYLSSNESPLQTFRLNGDSDSLIEPILVGYGPRHDVEITQIPSAFCPITGKNQIKDLHKIFFDDESYSLVHGHLYKYLGISPENGVIVIIRPDQYVSMVIAIDDYKRITDFFNGCLIPLEKQGSLAGSKL</sequence>
<dbReference type="PRINTS" id="PR00420">
    <property type="entry name" value="RNGMNOXGNASE"/>
</dbReference>
<dbReference type="Gene3D" id="3.30.9.10">
    <property type="entry name" value="D-Amino Acid Oxidase, subunit A, domain 2"/>
    <property type="match status" value="1"/>
</dbReference>
<dbReference type="InterPro" id="IPR036188">
    <property type="entry name" value="FAD/NAD-bd_sf"/>
</dbReference>
<dbReference type="InterPro" id="IPR038220">
    <property type="entry name" value="PHOX_C_sf"/>
</dbReference>
<evidence type="ECO:0000256" key="1">
    <source>
        <dbReference type="ARBA" id="ARBA00007801"/>
    </source>
</evidence>